<evidence type="ECO:0000313" key="3">
    <source>
        <dbReference type="Proteomes" id="UP001258017"/>
    </source>
</evidence>
<sequence length="131" mass="14794">MAPMNQAESFRAFPSRRSQYPKNRRKKETVPVCEKEELLLSGKNVSSTPMFVQTSRNREEERQREGMATGHMGCTALQPARVVVLTSLYDDRLTISNDDNDNDDELANERSGTVKPRSCRPSPAGCLTRFV</sequence>
<gene>
    <name evidence="2" type="ORF">KPH14_003877</name>
</gene>
<dbReference type="EMBL" id="JAIFRP010000006">
    <property type="protein sequence ID" value="KAK2587771.1"/>
    <property type="molecule type" value="Genomic_DNA"/>
</dbReference>
<proteinExistence type="predicted"/>
<comment type="caution">
    <text evidence="2">The sequence shown here is derived from an EMBL/GenBank/DDBJ whole genome shotgun (WGS) entry which is preliminary data.</text>
</comment>
<feature type="compositionally biased region" description="Polar residues" evidence="1">
    <location>
        <begin position="44"/>
        <end position="55"/>
    </location>
</feature>
<feature type="region of interest" description="Disordered" evidence="1">
    <location>
        <begin position="93"/>
        <end position="120"/>
    </location>
</feature>
<evidence type="ECO:0000313" key="2">
    <source>
        <dbReference type="EMBL" id="KAK2587771.1"/>
    </source>
</evidence>
<dbReference type="AlphaFoldDB" id="A0AAD9RXK5"/>
<protein>
    <submittedName>
        <fullName evidence="2">Uncharacterized protein</fullName>
    </submittedName>
</protein>
<keyword evidence="3" id="KW-1185">Reference proteome</keyword>
<feature type="region of interest" description="Disordered" evidence="1">
    <location>
        <begin position="1"/>
        <end position="31"/>
    </location>
</feature>
<dbReference type="Proteomes" id="UP001258017">
    <property type="component" value="Unassembled WGS sequence"/>
</dbReference>
<feature type="region of interest" description="Disordered" evidence="1">
    <location>
        <begin position="44"/>
        <end position="73"/>
    </location>
</feature>
<feature type="compositionally biased region" description="Basic and acidic residues" evidence="1">
    <location>
        <begin position="56"/>
        <end position="65"/>
    </location>
</feature>
<accession>A0AAD9RXK5</accession>
<organism evidence="2 3">
    <name type="scientific">Odynerus spinipes</name>
    <dbReference type="NCBI Taxonomy" id="1348599"/>
    <lineage>
        <taxon>Eukaryota</taxon>
        <taxon>Metazoa</taxon>
        <taxon>Ecdysozoa</taxon>
        <taxon>Arthropoda</taxon>
        <taxon>Hexapoda</taxon>
        <taxon>Insecta</taxon>
        <taxon>Pterygota</taxon>
        <taxon>Neoptera</taxon>
        <taxon>Endopterygota</taxon>
        <taxon>Hymenoptera</taxon>
        <taxon>Apocrita</taxon>
        <taxon>Aculeata</taxon>
        <taxon>Vespoidea</taxon>
        <taxon>Vespidae</taxon>
        <taxon>Eumeninae</taxon>
        <taxon>Odynerus</taxon>
    </lineage>
</organism>
<reference evidence="2" key="2">
    <citation type="journal article" date="2023" name="Commun. Biol.">
        <title>Intrasexual cuticular hydrocarbon dimorphism in a wasp sheds light on hydrocarbon biosynthesis genes in Hymenoptera.</title>
        <authorList>
            <person name="Moris V.C."/>
            <person name="Podsiadlowski L."/>
            <person name="Martin S."/>
            <person name="Oeyen J.P."/>
            <person name="Donath A."/>
            <person name="Petersen M."/>
            <person name="Wilbrandt J."/>
            <person name="Misof B."/>
            <person name="Liedtke D."/>
            <person name="Thamm M."/>
            <person name="Scheiner R."/>
            <person name="Schmitt T."/>
            <person name="Niehuis O."/>
        </authorList>
    </citation>
    <scope>NUCLEOTIDE SEQUENCE</scope>
    <source>
        <strain evidence="2">GBR_01_08_01A</strain>
    </source>
</reference>
<reference evidence="2" key="1">
    <citation type="submission" date="2021-08" db="EMBL/GenBank/DDBJ databases">
        <authorList>
            <person name="Misof B."/>
            <person name="Oliver O."/>
            <person name="Podsiadlowski L."/>
            <person name="Donath A."/>
            <person name="Peters R."/>
            <person name="Mayer C."/>
            <person name="Rust J."/>
            <person name="Gunkel S."/>
            <person name="Lesny P."/>
            <person name="Martin S."/>
            <person name="Oeyen J.P."/>
            <person name="Petersen M."/>
            <person name="Panagiotis P."/>
            <person name="Wilbrandt J."/>
            <person name="Tanja T."/>
        </authorList>
    </citation>
    <scope>NUCLEOTIDE SEQUENCE</scope>
    <source>
        <strain evidence="2">GBR_01_08_01A</strain>
        <tissue evidence="2">Thorax + abdomen</tissue>
    </source>
</reference>
<evidence type="ECO:0000256" key="1">
    <source>
        <dbReference type="SAM" id="MobiDB-lite"/>
    </source>
</evidence>
<name>A0AAD9RXK5_9HYME</name>